<name>A0A9X2CFC2_9GAMM</name>
<organism evidence="2 3">
    <name type="scientific">Shewanella pneumatophori</name>
    <dbReference type="NCBI Taxonomy" id="314092"/>
    <lineage>
        <taxon>Bacteria</taxon>
        <taxon>Pseudomonadati</taxon>
        <taxon>Pseudomonadota</taxon>
        <taxon>Gammaproteobacteria</taxon>
        <taxon>Alteromonadales</taxon>
        <taxon>Shewanellaceae</taxon>
        <taxon>Shewanella</taxon>
    </lineage>
</organism>
<reference evidence="2" key="1">
    <citation type="submission" date="2022-01" db="EMBL/GenBank/DDBJ databases">
        <title>Whole genome-based taxonomy of the Shewanellaceae.</title>
        <authorList>
            <person name="Martin-Rodriguez A.J."/>
        </authorList>
    </citation>
    <scope>NUCLEOTIDE SEQUENCE</scope>
    <source>
        <strain evidence="2">KCTC 23973</strain>
    </source>
</reference>
<evidence type="ECO:0000256" key="1">
    <source>
        <dbReference type="SAM" id="Phobius"/>
    </source>
</evidence>
<feature type="transmembrane region" description="Helical" evidence="1">
    <location>
        <begin position="6"/>
        <end position="23"/>
    </location>
</feature>
<keyword evidence="1" id="KW-1133">Transmembrane helix</keyword>
<comment type="caution">
    <text evidence="2">The sequence shown here is derived from an EMBL/GenBank/DDBJ whole genome shotgun (WGS) entry which is preliminary data.</text>
</comment>
<evidence type="ECO:0000313" key="3">
    <source>
        <dbReference type="Proteomes" id="UP001139293"/>
    </source>
</evidence>
<protein>
    <recommendedName>
        <fullName evidence="4">Ribosomal protein L7/L12 C-terminal domain-containing protein</fullName>
    </recommendedName>
</protein>
<evidence type="ECO:0008006" key="4">
    <source>
        <dbReference type="Google" id="ProtNLM"/>
    </source>
</evidence>
<dbReference type="Proteomes" id="UP001139293">
    <property type="component" value="Unassembled WGS sequence"/>
</dbReference>
<dbReference type="RefSeq" id="WP_248950881.1">
    <property type="nucleotide sequence ID" value="NZ_JAKILB010000009.1"/>
</dbReference>
<sequence length="95" mass="11258">MFETTEVLLLLLFIVVFYLYNELRLTRQRFFNIDRKLDCLLEEKGILFDKQTYVPKDVLVAFNLGHKLKAIRLYRQHTGASLKQAHELINSLESN</sequence>
<gene>
    <name evidence="2" type="ORF">L2740_14665</name>
</gene>
<dbReference type="AlphaFoldDB" id="A0A9X2CFC2"/>
<proteinExistence type="predicted"/>
<dbReference type="InterPro" id="IPR014719">
    <property type="entry name" value="Ribosomal_bL12_C/ClpS-like"/>
</dbReference>
<accession>A0A9X2CFC2</accession>
<keyword evidence="1" id="KW-0472">Membrane</keyword>
<dbReference type="EMBL" id="JAKILB010000009">
    <property type="protein sequence ID" value="MCL1139787.1"/>
    <property type="molecule type" value="Genomic_DNA"/>
</dbReference>
<keyword evidence="1" id="KW-0812">Transmembrane</keyword>
<evidence type="ECO:0000313" key="2">
    <source>
        <dbReference type="EMBL" id="MCL1139787.1"/>
    </source>
</evidence>
<dbReference type="Gene3D" id="3.30.1390.10">
    <property type="match status" value="1"/>
</dbReference>
<keyword evidence="3" id="KW-1185">Reference proteome</keyword>